<reference evidence="3" key="1">
    <citation type="submission" date="2016-10" db="EMBL/GenBank/DDBJ databases">
        <authorList>
            <person name="Varghese N."/>
            <person name="Submissions S."/>
        </authorList>
    </citation>
    <scope>NUCLEOTIDE SEQUENCE [LARGE SCALE GENOMIC DNA]</scope>
    <source>
        <strain evidence="3">DSM 23920</strain>
    </source>
</reference>
<dbReference type="PROSITE" id="PS51708">
    <property type="entry name" value="CHAD"/>
    <property type="match status" value="1"/>
</dbReference>
<accession>A0A1H4FYU4</accession>
<dbReference type="InterPro" id="IPR038186">
    <property type="entry name" value="CHAD_dom_sf"/>
</dbReference>
<sequence>MLSKALYDYLRQECDVVLHAYKGLADQPADPKAVHAIRVATKKLRAFFSLAQQLPGYSFGAGKHLHLVRLLQSIGGAARDTHLQEMHLKRYERKAKTRFSHAHLLLKTRQATAIEMLKAAIKHTTLKKLDTLPERFRQATKDLDNDQAMEALITFLNRQRAQITVPPSNAHHEVWHEERKKVKALYYQLTILSEVLPVSYGGKKLVEEMRKGGELLGDWHDTSVLLHDIRQLVTWLKRERINLPVHTSQLVSLIQTDEKEQLALAARQLRKLVIGQEASPQ</sequence>
<evidence type="ECO:0000313" key="2">
    <source>
        <dbReference type="EMBL" id="SEB01662.1"/>
    </source>
</evidence>
<dbReference type="Gene3D" id="1.40.20.10">
    <property type="entry name" value="CHAD domain"/>
    <property type="match status" value="1"/>
</dbReference>
<dbReference type="AlphaFoldDB" id="A0A1H4FYU4"/>
<dbReference type="Pfam" id="PF05235">
    <property type="entry name" value="CHAD"/>
    <property type="match status" value="1"/>
</dbReference>
<dbReference type="PANTHER" id="PTHR39339">
    <property type="entry name" value="SLR1444 PROTEIN"/>
    <property type="match status" value="1"/>
</dbReference>
<protein>
    <submittedName>
        <fullName evidence="2">CHAD domain-containing protein</fullName>
    </submittedName>
</protein>
<dbReference type="Proteomes" id="UP000199656">
    <property type="component" value="Unassembled WGS sequence"/>
</dbReference>
<gene>
    <name evidence="2" type="ORF">SAMN05660909_04736</name>
</gene>
<keyword evidence="3" id="KW-1185">Reference proteome</keyword>
<dbReference type="PANTHER" id="PTHR39339:SF1">
    <property type="entry name" value="CHAD DOMAIN-CONTAINING PROTEIN"/>
    <property type="match status" value="1"/>
</dbReference>
<proteinExistence type="predicted"/>
<feature type="domain" description="CHAD" evidence="1">
    <location>
        <begin position="1"/>
        <end position="271"/>
    </location>
</feature>
<dbReference type="STRING" id="408074.SAMN05660909_04736"/>
<dbReference type="RefSeq" id="WP_089764815.1">
    <property type="nucleotide sequence ID" value="NZ_BKAT01000049.1"/>
</dbReference>
<dbReference type="InterPro" id="IPR007899">
    <property type="entry name" value="CHAD_dom"/>
</dbReference>
<name>A0A1H4FYU4_9BACT</name>
<evidence type="ECO:0000313" key="3">
    <source>
        <dbReference type="Proteomes" id="UP000199656"/>
    </source>
</evidence>
<dbReference type="OrthoDB" id="1123203at2"/>
<dbReference type="SMART" id="SM00880">
    <property type="entry name" value="CHAD"/>
    <property type="match status" value="1"/>
</dbReference>
<evidence type="ECO:0000259" key="1">
    <source>
        <dbReference type="PROSITE" id="PS51708"/>
    </source>
</evidence>
<dbReference type="EMBL" id="FNRL01000029">
    <property type="protein sequence ID" value="SEB01662.1"/>
    <property type="molecule type" value="Genomic_DNA"/>
</dbReference>
<organism evidence="2 3">
    <name type="scientific">Chitinophaga terrae</name>
    <name type="common">ex Kim and Jung 2007</name>
    <dbReference type="NCBI Taxonomy" id="408074"/>
    <lineage>
        <taxon>Bacteria</taxon>
        <taxon>Pseudomonadati</taxon>
        <taxon>Bacteroidota</taxon>
        <taxon>Chitinophagia</taxon>
        <taxon>Chitinophagales</taxon>
        <taxon>Chitinophagaceae</taxon>
        <taxon>Chitinophaga</taxon>
    </lineage>
</organism>